<gene>
    <name evidence="1" type="ORF">B4O97_18545</name>
</gene>
<dbReference type="Proteomes" id="UP000192343">
    <property type="component" value="Unassembled WGS sequence"/>
</dbReference>
<reference evidence="1 2" key="1">
    <citation type="submission" date="2017-03" db="EMBL/GenBank/DDBJ databases">
        <title>Draft Genome sequence of Marispirochaeta sp. strain JC444.</title>
        <authorList>
            <person name="Shivani Y."/>
            <person name="Subhash Y."/>
            <person name="Sasikala C."/>
            <person name="Ramana C."/>
        </authorList>
    </citation>
    <scope>NUCLEOTIDE SEQUENCE [LARGE SCALE GENOMIC DNA]</scope>
    <source>
        <strain evidence="1 2">JC444</strain>
    </source>
</reference>
<dbReference type="AlphaFoldDB" id="A0A1Y1RU38"/>
<dbReference type="EMBL" id="MWQY01000035">
    <property type="protein sequence ID" value="ORC30249.1"/>
    <property type="molecule type" value="Genomic_DNA"/>
</dbReference>
<evidence type="ECO:0000313" key="1">
    <source>
        <dbReference type="EMBL" id="ORC30249.1"/>
    </source>
</evidence>
<sequence length="62" mass="7066">MDSPAKAPNCLKCIYFEVSWDPAFPRSCRLFGVKSKDLPSHAVYRANGRHCPAFRKNPKIKD</sequence>
<comment type="caution">
    <text evidence="1">The sequence shown here is derived from an EMBL/GenBank/DDBJ whole genome shotgun (WGS) entry which is preliminary data.</text>
</comment>
<keyword evidence="2" id="KW-1185">Reference proteome</keyword>
<name>A0A1Y1RU38_9SPIO</name>
<evidence type="ECO:0000313" key="2">
    <source>
        <dbReference type="Proteomes" id="UP000192343"/>
    </source>
</evidence>
<protein>
    <recommendedName>
        <fullName evidence="3">Uracil-DNA glycosylase</fullName>
    </recommendedName>
</protein>
<evidence type="ECO:0008006" key="3">
    <source>
        <dbReference type="Google" id="ProtNLM"/>
    </source>
</evidence>
<organism evidence="1 2">
    <name type="scientific">Marispirochaeta aestuarii</name>
    <dbReference type="NCBI Taxonomy" id="1963862"/>
    <lineage>
        <taxon>Bacteria</taxon>
        <taxon>Pseudomonadati</taxon>
        <taxon>Spirochaetota</taxon>
        <taxon>Spirochaetia</taxon>
        <taxon>Spirochaetales</taxon>
        <taxon>Spirochaetaceae</taxon>
        <taxon>Marispirochaeta</taxon>
    </lineage>
</organism>
<proteinExistence type="predicted"/>
<accession>A0A1Y1RU38</accession>